<dbReference type="EMBL" id="CADCVN010000603">
    <property type="protein sequence ID" value="CAA9492624.1"/>
    <property type="molecule type" value="Genomic_DNA"/>
</dbReference>
<protein>
    <submittedName>
        <fullName evidence="1">Uncharacterized protein</fullName>
    </submittedName>
</protein>
<organism evidence="1">
    <name type="scientific">uncultured Segetibacter sp</name>
    <dbReference type="NCBI Taxonomy" id="481133"/>
    <lineage>
        <taxon>Bacteria</taxon>
        <taxon>Pseudomonadati</taxon>
        <taxon>Bacteroidota</taxon>
        <taxon>Chitinophagia</taxon>
        <taxon>Chitinophagales</taxon>
        <taxon>Chitinophagaceae</taxon>
        <taxon>Segetibacter</taxon>
        <taxon>environmental samples</taxon>
    </lineage>
</organism>
<dbReference type="AlphaFoldDB" id="A0A6J4S8W3"/>
<gene>
    <name evidence="1" type="ORF">AVDCRST_MAG96-1586</name>
</gene>
<reference evidence="1" key="1">
    <citation type="submission" date="2020-02" db="EMBL/GenBank/DDBJ databases">
        <authorList>
            <person name="Meier V. D."/>
        </authorList>
    </citation>
    <scope>NUCLEOTIDE SEQUENCE</scope>
    <source>
        <strain evidence="1">AVDCRST_MAG96</strain>
    </source>
</reference>
<accession>A0A6J4S8W3</accession>
<evidence type="ECO:0000313" key="1">
    <source>
        <dbReference type="EMBL" id="CAA9492624.1"/>
    </source>
</evidence>
<name>A0A6J4S8W3_9BACT</name>
<proteinExistence type="predicted"/>
<sequence length="60" mass="6971">MRQEFTDACTSYILNLAIHTPEREKAIEAELTFLFTLPKLAISQEAQLLILLLLNLRKHF</sequence>